<accession>A0AAW7XWW2</accession>
<evidence type="ECO:0000313" key="1">
    <source>
        <dbReference type="EMBL" id="MDO6458966.1"/>
    </source>
</evidence>
<proteinExistence type="predicted"/>
<reference evidence="1" key="1">
    <citation type="submission" date="2023-07" db="EMBL/GenBank/DDBJ databases">
        <title>Genome content predicts the carbon catabolic preferences of heterotrophic bacteria.</title>
        <authorList>
            <person name="Gralka M."/>
        </authorList>
    </citation>
    <scope>NUCLEOTIDE SEQUENCE</scope>
    <source>
        <strain evidence="1">I2M02</strain>
    </source>
</reference>
<evidence type="ECO:0000313" key="2">
    <source>
        <dbReference type="Proteomes" id="UP001169823"/>
    </source>
</evidence>
<dbReference type="RefSeq" id="WP_303484563.1">
    <property type="nucleotide sequence ID" value="NZ_JAUOPJ010000025.1"/>
</dbReference>
<dbReference type="EMBL" id="JAUOPJ010000025">
    <property type="protein sequence ID" value="MDO6458966.1"/>
    <property type="molecule type" value="Genomic_DNA"/>
</dbReference>
<organism evidence="1 2">
    <name type="scientific">Celeribacter halophilus</name>
    <dbReference type="NCBI Taxonomy" id="576117"/>
    <lineage>
        <taxon>Bacteria</taxon>
        <taxon>Pseudomonadati</taxon>
        <taxon>Pseudomonadota</taxon>
        <taxon>Alphaproteobacteria</taxon>
        <taxon>Rhodobacterales</taxon>
        <taxon>Roseobacteraceae</taxon>
        <taxon>Celeribacter</taxon>
    </lineage>
</organism>
<protein>
    <submittedName>
        <fullName evidence="1">Uncharacterized protein</fullName>
    </submittedName>
</protein>
<dbReference type="AlphaFoldDB" id="A0AAW7XWW2"/>
<dbReference type="Proteomes" id="UP001169823">
    <property type="component" value="Unassembled WGS sequence"/>
</dbReference>
<gene>
    <name evidence="1" type="ORF">Q4494_17960</name>
</gene>
<name>A0AAW7XWW2_9RHOB</name>
<sequence>MFTKETACIECEKTLRSKRDYNTINNVWHRETEVIDRLIERKNELSSSYLEICEKLPPDTPAFGDFWGILLSVAAIWHPSELRKYRDMKKQLQSINEDISLKASELSDLLEKRSHIENTGPFGSNTHYHIVDVIDEACAENYRYISWVKDKLDALHKQFDMKYWPTLTDIMRVLSMDAYRAEVTPHDPITEASTASSRNSKSEFFRAFWAAVHEQSQANFGRIPNDFRLSDETIASLGNCALDLGPEQIVDGPYIKRLRQRDRDALII</sequence>
<comment type="caution">
    <text evidence="1">The sequence shown here is derived from an EMBL/GenBank/DDBJ whole genome shotgun (WGS) entry which is preliminary data.</text>
</comment>